<proteinExistence type="inferred from homology"/>
<evidence type="ECO:0000256" key="2">
    <source>
        <dbReference type="ARBA" id="ARBA00006459"/>
    </source>
</evidence>
<dbReference type="GO" id="GO:0046872">
    <property type="term" value="F:metal ion binding"/>
    <property type="evidence" value="ECO:0007669"/>
    <property type="project" value="UniProtKB-KW"/>
</dbReference>
<feature type="transmembrane region" description="Helical" evidence="12">
    <location>
        <begin position="590"/>
        <end position="615"/>
    </location>
</feature>
<feature type="compositionally biased region" description="Low complexity" evidence="11">
    <location>
        <begin position="34"/>
        <end position="45"/>
    </location>
</feature>
<feature type="binding site" evidence="8">
    <location>
        <position position="449"/>
    </location>
    <ligand>
        <name>Na(+)</name>
        <dbReference type="ChEBI" id="CHEBI:29101"/>
        <label>1</label>
    </ligand>
</feature>
<evidence type="ECO:0000256" key="8">
    <source>
        <dbReference type="PIRSR" id="PIRSR600175-1"/>
    </source>
</evidence>
<protein>
    <recommendedName>
        <fullName evidence="10">Transporter</fullName>
    </recommendedName>
</protein>
<feature type="binding site" evidence="8">
    <location>
        <position position="107"/>
    </location>
    <ligand>
        <name>Na(+)</name>
        <dbReference type="ChEBI" id="CHEBI:29101"/>
        <label>1</label>
    </ligand>
</feature>
<gene>
    <name evidence="13" type="ORF">DGAL_LOCUS17339</name>
</gene>
<reference evidence="13" key="1">
    <citation type="submission" date="2021-11" db="EMBL/GenBank/DDBJ databases">
        <authorList>
            <person name="Schell T."/>
        </authorList>
    </citation>
    <scope>NUCLEOTIDE SEQUENCE</scope>
    <source>
        <strain evidence="13">M5</strain>
    </source>
</reference>
<dbReference type="Proteomes" id="UP000789390">
    <property type="component" value="Unassembled WGS sequence"/>
</dbReference>
<name>A0A8J2WRZ0_9CRUS</name>
<feature type="binding site" evidence="8">
    <location>
        <position position="446"/>
    </location>
    <ligand>
        <name>Na(+)</name>
        <dbReference type="ChEBI" id="CHEBI:29101"/>
        <label>1</label>
    </ligand>
</feature>
<dbReference type="PANTHER" id="PTHR11616">
    <property type="entry name" value="SODIUM/CHLORIDE DEPENDENT TRANSPORTER"/>
    <property type="match status" value="1"/>
</dbReference>
<feature type="transmembrane region" description="Helical" evidence="12">
    <location>
        <begin position="101"/>
        <end position="119"/>
    </location>
</feature>
<dbReference type="SUPFAM" id="SSF161070">
    <property type="entry name" value="SNF-like"/>
    <property type="match status" value="1"/>
</dbReference>
<evidence type="ECO:0000256" key="6">
    <source>
        <dbReference type="ARBA" id="ARBA00022989"/>
    </source>
</evidence>
<keyword evidence="8" id="KW-0479">Metal-binding</keyword>
<dbReference type="Pfam" id="PF00209">
    <property type="entry name" value="SNF"/>
    <property type="match status" value="1"/>
</dbReference>
<dbReference type="EMBL" id="CAKKLH010000339">
    <property type="protein sequence ID" value="CAH0113443.1"/>
    <property type="molecule type" value="Genomic_DNA"/>
</dbReference>
<feature type="transmembrane region" description="Helical" evidence="12">
    <location>
        <begin position="173"/>
        <end position="201"/>
    </location>
</feature>
<dbReference type="OrthoDB" id="6581954at2759"/>
<evidence type="ECO:0000256" key="4">
    <source>
        <dbReference type="ARBA" id="ARBA00022692"/>
    </source>
</evidence>
<feature type="binding site" evidence="8">
    <location>
        <position position="450"/>
    </location>
    <ligand>
        <name>Na(+)</name>
        <dbReference type="ChEBI" id="CHEBI:29101"/>
        <label>1</label>
    </ligand>
</feature>
<keyword evidence="4 10" id="KW-0812">Transmembrane</keyword>
<dbReference type="PROSITE" id="PS50267">
    <property type="entry name" value="NA_NEUROTRAN_SYMP_3"/>
    <property type="match status" value="1"/>
</dbReference>
<evidence type="ECO:0000256" key="5">
    <source>
        <dbReference type="ARBA" id="ARBA00022847"/>
    </source>
</evidence>
<feature type="transmembrane region" description="Helical" evidence="12">
    <location>
        <begin position="479"/>
        <end position="497"/>
    </location>
</feature>
<feature type="disulfide bond" evidence="9">
    <location>
        <begin position="213"/>
        <end position="222"/>
    </location>
</feature>
<evidence type="ECO:0000256" key="3">
    <source>
        <dbReference type="ARBA" id="ARBA00022448"/>
    </source>
</evidence>
<comment type="caution">
    <text evidence="13">The sequence shown here is derived from an EMBL/GenBank/DDBJ whole genome shotgun (WGS) entry which is preliminary data.</text>
</comment>
<keyword evidence="8" id="KW-0915">Sodium</keyword>
<evidence type="ECO:0000256" key="7">
    <source>
        <dbReference type="ARBA" id="ARBA00023136"/>
    </source>
</evidence>
<dbReference type="AlphaFoldDB" id="A0A8J2WRZ0"/>
<sequence>MSELIDKEQCGSNYEVNELFETTTNYDESSLQNTTGDHTTQTGGDKNTKTVLLSQTADALNHTNKMGNKKVVCEDPLMVSPSTKDGKPSEIRETWTNKVEFILACIGNVVGLGNMWRFPYLCYKSGGGAFLVPYFIMLIVCGIPLLYMELAVGQYTRQGPIGAMHKISPFFKGTGLATVVMSFLLSTYYNVIIAWALYYLINSFMDPLPWESCNNDWNSEQCWNGSKINSSQVTEEKNQISAPQEFYDNRLLQMTSGIDNFGTMRWELLACLAVAWVLVYFCLWKGIKSSGKVVYVTATLPYLFIGAFIVRALTLPGSELGLLYFFSPKWETLLEAKVWVNAAAQNFNSIGIAFGSLMAFSSYNRFDNRLMRDTLIISITDAVTCILAGICVFGTLGNLAYEQGKTVDEVVSSGPGLVFVAYPAALSKMPFPQVWSVIFFAMLLCLGIDSQFATVEVIITSIKDAYGRWIRLHLKRHEILVLLVCFVSFICGLPNVMQGGIYFFTLIDYYAAAISLMYIAFFEVIAIVWVYGANRLARNVRDMTGELPNFYIRGCWMVAAPCLIMAIWIFSLADYEAPTYNKGQYIFPGWSIGMGWAISSLSLLAIPILAVIAVVKAKGNNIIQKFKSAVRSPIRECPCCGKTLNKQHEAHHGTAANNADNEICMEQLTSD</sequence>
<dbReference type="GO" id="GO:0005886">
    <property type="term" value="C:plasma membrane"/>
    <property type="evidence" value="ECO:0007669"/>
    <property type="project" value="TreeGrafter"/>
</dbReference>
<organism evidence="13 14">
    <name type="scientific">Daphnia galeata</name>
    <dbReference type="NCBI Taxonomy" id="27404"/>
    <lineage>
        <taxon>Eukaryota</taxon>
        <taxon>Metazoa</taxon>
        <taxon>Ecdysozoa</taxon>
        <taxon>Arthropoda</taxon>
        <taxon>Crustacea</taxon>
        <taxon>Branchiopoda</taxon>
        <taxon>Diplostraca</taxon>
        <taxon>Cladocera</taxon>
        <taxon>Anomopoda</taxon>
        <taxon>Daphniidae</taxon>
        <taxon>Daphnia</taxon>
    </lineage>
</organism>
<accession>A0A8J2WRZ0</accession>
<evidence type="ECO:0000313" key="13">
    <source>
        <dbReference type="EMBL" id="CAH0113443.1"/>
    </source>
</evidence>
<evidence type="ECO:0000256" key="10">
    <source>
        <dbReference type="RuleBase" id="RU003732"/>
    </source>
</evidence>
<keyword evidence="5 10" id="KW-0769">Symport</keyword>
<dbReference type="GO" id="GO:0005283">
    <property type="term" value="F:amino acid:sodium symporter activity"/>
    <property type="evidence" value="ECO:0007669"/>
    <property type="project" value="TreeGrafter"/>
</dbReference>
<dbReference type="InterPro" id="IPR000175">
    <property type="entry name" value="Na/ntran_symport"/>
</dbReference>
<feature type="binding site" evidence="8">
    <location>
        <position position="110"/>
    </location>
    <ligand>
        <name>Na(+)</name>
        <dbReference type="ChEBI" id="CHEBI:29101"/>
        <label>1</label>
    </ligand>
</feature>
<keyword evidence="3 10" id="KW-0813">Transport</keyword>
<keyword evidence="7 12" id="KW-0472">Membrane</keyword>
<dbReference type="PROSITE" id="PS00610">
    <property type="entry name" value="NA_NEUROTRAN_SYMP_1"/>
    <property type="match status" value="1"/>
</dbReference>
<feature type="transmembrane region" description="Helical" evidence="12">
    <location>
        <begin position="375"/>
        <end position="396"/>
    </location>
</feature>
<keyword evidence="9" id="KW-1015">Disulfide bond</keyword>
<comment type="subcellular location">
    <subcellularLocation>
        <location evidence="1">Membrane</location>
        <topology evidence="1">Multi-pass membrane protein</topology>
    </subcellularLocation>
</comment>
<feature type="transmembrane region" description="Helical" evidence="12">
    <location>
        <begin position="295"/>
        <end position="318"/>
    </location>
</feature>
<dbReference type="NCBIfam" id="NF037979">
    <property type="entry name" value="Na_transp"/>
    <property type="match status" value="1"/>
</dbReference>
<evidence type="ECO:0000256" key="12">
    <source>
        <dbReference type="SAM" id="Phobius"/>
    </source>
</evidence>
<keyword evidence="14" id="KW-1185">Reference proteome</keyword>
<keyword evidence="6 12" id="KW-1133">Transmembrane helix</keyword>
<feature type="region of interest" description="Disordered" evidence="11">
    <location>
        <begin position="25"/>
        <end position="47"/>
    </location>
</feature>
<feature type="transmembrane region" description="Helical" evidence="12">
    <location>
        <begin position="550"/>
        <end position="570"/>
    </location>
</feature>
<feature type="transmembrane region" description="Helical" evidence="12">
    <location>
        <begin position="131"/>
        <end position="152"/>
    </location>
</feature>
<feature type="transmembrane region" description="Helical" evidence="12">
    <location>
        <begin position="434"/>
        <end position="459"/>
    </location>
</feature>
<dbReference type="GO" id="GO:0089718">
    <property type="term" value="P:amino acid import across plasma membrane"/>
    <property type="evidence" value="ECO:0007669"/>
    <property type="project" value="TreeGrafter"/>
</dbReference>
<dbReference type="PANTHER" id="PTHR11616:SF303">
    <property type="entry name" value="SODIUM- AND CHLORIDE-DEPENDENT GABA TRANSPORTER INE"/>
    <property type="match status" value="1"/>
</dbReference>
<evidence type="ECO:0000256" key="9">
    <source>
        <dbReference type="PIRSR" id="PIRSR600175-2"/>
    </source>
</evidence>
<evidence type="ECO:0000313" key="14">
    <source>
        <dbReference type="Proteomes" id="UP000789390"/>
    </source>
</evidence>
<feature type="binding site" evidence="8">
    <location>
        <position position="349"/>
    </location>
    <ligand>
        <name>Na(+)</name>
        <dbReference type="ChEBI" id="CHEBI:29101"/>
        <label>1</label>
    </ligand>
</feature>
<dbReference type="PRINTS" id="PR00176">
    <property type="entry name" value="NANEUSMPORT"/>
</dbReference>
<evidence type="ECO:0000256" key="1">
    <source>
        <dbReference type="ARBA" id="ARBA00004141"/>
    </source>
</evidence>
<feature type="transmembrane region" description="Helical" evidence="12">
    <location>
        <begin position="264"/>
        <end position="283"/>
    </location>
</feature>
<feature type="binding site" evidence="8">
    <location>
        <position position="114"/>
    </location>
    <ligand>
        <name>Na(+)</name>
        <dbReference type="ChEBI" id="CHEBI:29101"/>
        <label>1</label>
    </ligand>
</feature>
<evidence type="ECO:0000256" key="11">
    <source>
        <dbReference type="SAM" id="MobiDB-lite"/>
    </source>
</evidence>
<feature type="transmembrane region" description="Helical" evidence="12">
    <location>
        <begin position="509"/>
        <end position="530"/>
    </location>
</feature>
<feature type="transmembrane region" description="Helical" evidence="12">
    <location>
        <begin position="338"/>
        <end position="363"/>
    </location>
</feature>
<dbReference type="InterPro" id="IPR037272">
    <property type="entry name" value="SNS_sf"/>
</dbReference>
<comment type="similarity">
    <text evidence="2 10">Belongs to the sodium:neurotransmitter symporter (SNF) (TC 2.A.22) family.</text>
</comment>